<evidence type="ECO:0000313" key="3">
    <source>
        <dbReference type="Proteomes" id="UP000479000"/>
    </source>
</evidence>
<dbReference type="Proteomes" id="UP000479000">
    <property type="component" value="Unassembled WGS sequence"/>
</dbReference>
<proteinExistence type="predicted"/>
<organism evidence="2 3">
    <name type="scientific">Nesidiocoris tenuis</name>
    <dbReference type="NCBI Taxonomy" id="355587"/>
    <lineage>
        <taxon>Eukaryota</taxon>
        <taxon>Metazoa</taxon>
        <taxon>Ecdysozoa</taxon>
        <taxon>Arthropoda</taxon>
        <taxon>Hexapoda</taxon>
        <taxon>Insecta</taxon>
        <taxon>Pterygota</taxon>
        <taxon>Neoptera</taxon>
        <taxon>Paraneoptera</taxon>
        <taxon>Hemiptera</taxon>
        <taxon>Heteroptera</taxon>
        <taxon>Panheteroptera</taxon>
        <taxon>Cimicomorpha</taxon>
        <taxon>Miridae</taxon>
        <taxon>Dicyphina</taxon>
        <taxon>Nesidiocoris</taxon>
    </lineage>
</organism>
<name>A0A6H5H4C8_9HEMI</name>
<dbReference type="EMBL" id="CADCXU010023031">
    <property type="protein sequence ID" value="CAB0010424.1"/>
    <property type="molecule type" value="Genomic_DNA"/>
</dbReference>
<feature type="region of interest" description="Disordered" evidence="1">
    <location>
        <begin position="81"/>
        <end position="135"/>
    </location>
</feature>
<keyword evidence="3" id="KW-1185">Reference proteome</keyword>
<reference evidence="2 3" key="1">
    <citation type="submission" date="2020-02" db="EMBL/GenBank/DDBJ databases">
        <authorList>
            <person name="Ferguson B K."/>
        </authorList>
    </citation>
    <scope>NUCLEOTIDE SEQUENCE [LARGE SCALE GENOMIC DNA]</scope>
</reference>
<evidence type="ECO:0000313" key="2">
    <source>
        <dbReference type="EMBL" id="CAB0010424.1"/>
    </source>
</evidence>
<dbReference type="AlphaFoldDB" id="A0A6H5H4C8"/>
<protein>
    <submittedName>
        <fullName evidence="2">Uncharacterized protein</fullName>
    </submittedName>
</protein>
<feature type="compositionally biased region" description="Gly residues" evidence="1">
    <location>
        <begin position="113"/>
        <end position="126"/>
    </location>
</feature>
<sequence length="135" mass="14132">MRRLRIGTQAQPPRRTRGDTRGGGAVGVQWGSFWAGTGGPYSTERASRPHSSRWLTLGREPGSPASTCRWRRLRRLCFAVGGGSKRAGSPANTGPSPSGLGRATKRGYAPTGIGLGGGISEGGIGRDSGNSWLRV</sequence>
<evidence type="ECO:0000256" key="1">
    <source>
        <dbReference type="SAM" id="MobiDB-lite"/>
    </source>
</evidence>
<gene>
    <name evidence="2" type="ORF">NTEN_LOCUS15468</name>
</gene>
<feature type="region of interest" description="Disordered" evidence="1">
    <location>
        <begin position="1"/>
        <end position="66"/>
    </location>
</feature>
<accession>A0A6H5H4C8</accession>